<sequence>MNMTNVSNQGTSITNSQQPEEIKHQIAARGDSVLSGGISVLYMFMNLLSEMADAKYGEMKEKAAVARESQSMSNKVDAVIAEAAKGGASAMENLPPEVVDYMRKNDIKIGNLSIDDYLGKNAPSAVVLQKLLGKIDESDSDGMQCKSWDDVVKYMDKKGIKVDGQSCTSYIWHLPEVGERDGQKISKAHMQKIADTLAGADGGDEGTLDQGKLKEVKAALATESSKATDFVSQSQLQLQKIMQTYNVTVSLLNSMQTMLAEMNKSIAQNIR</sequence>
<keyword evidence="2" id="KW-1185">Reference proteome</keyword>
<protein>
    <recommendedName>
        <fullName evidence="3">Secretion protein EspA</fullName>
    </recommendedName>
</protein>
<dbReference type="InterPro" id="IPR035074">
    <property type="entry name" value="EspA/CesA-like"/>
</dbReference>
<dbReference type="Pfam" id="PF03433">
    <property type="entry name" value="EspA"/>
    <property type="match status" value="2"/>
</dbReference>
<reference evidence="2" key="1">
    <citation type="journal article" date="2010" name="Mol. Biosyst.">
        <title>Complete genome sequence and comparative analysis of Shewanella violacea, a psychrophilic and piezophilic bacterium from deep sea floor sediments.</title>
        <authorList>
            <person name="Aono E."/>
            <person name="Baba T."/>
            <person name="Ara T."/>
            <person name="Nishi T."/>
            <person name="Nakamichi T."/>
            <person name="Inamoto E."/>
            <person name="Toyonaga H."/>
            <person name="Hasegawa M."/>
            <person name="Takai Y."/>
            <person name="Okumura Y."/>
            <person name="Baba M."/>
            <person name="Tomita M."/>
            <person name="Kato C."/>
            <person name="Oshima T."/>
            <person name="Nakasone K."/>
            <person name="Mori H."/>
        </authorList>
    </citation>
    <scope>NUCLEOTIDE SEQUENCE [LARGE SCALE GENOMIC DNA]</scope>
    <source>
        <strain evidence="2">JCM 10179 / CIP 106290 / LMG 19151 / DSS12</strain>
    </source>
</reference>
<evidence type="ECO:0000313" key="2">
    <source>
        <dbReference type="Proteomes" id="UP000002350"/>
    </source>
</evidence>
<dbReference type="STRING" id="637905.SVI_2255"/>
<dbReference type="SUPFAM" id="SSF116927">
    <property type="entry name" value="EspA/CesA-like"/>
    <property type="match status" value="2"/>
</dbReference>
<gene>
    <name evidence="1" type="ordered locus">SVI_2255</name>
</gene>
<proteinExistence type="predicted"/>
<dbReference type="Proteomes" id="UP000002350">
    <property type="component" value="Chromosome"/>
</dbReference>
<accession>D4ZKM7</accession>
<dbReference type="HOGENOM" id="CLU_091357_1_0_6"/>
<dbReference type="eggNOG" id="ENOG5032S8A">
    <property type="taxonomic scope" value="Bacteria"/>
</dbReference>
<evidence type="ECO:0008006" key="3">
    <source>
        <dbReference type="Google" id="ProtNLM"/>
    </source>
</evidence>
<dbReference type="EMBL" id="AP011177">
    <property type="protein sequence ID" value="BAJ02226.1"/>
    <property type="molecule type" value="Genomic_DNA"/>
</dbReference>
<organism evidence="1 2">
    <name type="scientific">Shewanella violacea (strain JCM 10179 / CIP 106290 / LMG 19151 / DSS12)</name>
    <dbReference type="NCBI Taxonomy" id="637905"/>
    <lineage>
        <taxon>Bacteria</taxon>
        <taxon>Pseudomonadati</taxon>
        <taxon>Pseudomonadota</taxon>
        <taxon>Gammaproteobacteria</taxon>
        <taxon>Alteromonadales</taxon>
        <taxon>Shewanellaceae</taxon>
        <taxon>Shewanella</taxon>
    </lineage>
</organism>
<evidence type="ECO:0000313" key="1">
    <source>
        <dbReference type="EMBL" id="BAJ02226.1"/>
    </source>
</evidence>
<dbReference type="AlphaFoldDB" id="D4ZKM7"/>
<name>D4ZKM7_SHEVD</name>
<dbReference type="OrthoDB" id="8594867at2"/>
<dbReference type="KEGG" id="svo:SVI_2255"/>
<dbReference type="InterPro" id="IPR005095">
    <property type="entry name" value="EspA"/>
</dbReference>